<dbReference type="AlphaFoldDB" id="A0AAD8XWD1"/>
<feature type="compositionally biased region" description="Polar residues" evidence="1">
    <location>
        <begin position="272"/>
        <end position="283"/>
    </location>
</feature>
<proteinExistence type="predicted"/>
<organism evidence="2 3">
    <name type="scientific">Skeletonema marinoi</name>
    <dbReference type="NCBI Taxonomy" id="267567"/>
    <lineage>
        <taxon>Eukaryota</taxon>
        <taxon>Sar</taxon>
        <taxon>Stramenopiles</taxon>
        <taxon>Ochrophyta</taxon>
        <taxon>Bacillariophyta</taxon>
        <taxon>Coscinodiscophyceae</taxon>
        <taxon>Thalassiosirophycidae</taxon>
        <taxon>Thalassiosirales</taxon>
        <taxon>Skeletonemataceae</taxon>
        <taxon>Skeletonema</taxon>
        <taxon>Skeletonema marinoi-dohrnii complex</taxon>
    </lineage>
</organism>
<comment type="caution">
    <text evidence="2">The sequence shown here is derived from an EMBL/GenBank/DDBJ whole genome shotgun (WGS) entry which is preliminary data.</text>
</comment>
<feature type="compositionally biased region" description="Acidic residues" evidence="1">
    <location>
        <begin position="287"/>
        <end position="308"/>
    </location>
</feature>
<protein>
    <submittedName>
        <fullName evidence="2">Uncharacterized protein</fullName>
    </submittedName>
</protein>
<dbReference type="EMBL" id="JATAAI010000037">
    <property type="protein sequence ID" value="KAK1734658.1"/>
    <property type="molecule type" value="Genomic_DNA"/>
</dbReference>
<accession>A0AAD8XWD1</accession>
<feature type="region of interest" description="Disordered" evidence="1">
    <location>
        <begin position="272"/>
        <end position="308"/>
    </location>
</feature>
<evidence type="ECO:0000313" key="2">
    <source>
        <dbReference type="EMBL" id="KAK1734658.1"/>
    </source>
</evidence>
<name>A0AAD8XWD1_9STRA</name>
<sequence>MPDDKKIVESEIYNRFSAIVKEKFTSLSNDGSKINQLDDLDELYKRPEFSAEKQILNEMNSIGLSKGILTGLACFAFLRTSPRLISNYMRRRAGSSGADINSGAPNPFQQKASGSGYKFDSSLNNQNVERPGLLFRGVRLLLDSFVSLSIGAYASIFFTDTTKMMEKFSTVPLVEGRSLLSEQLCGDFSQEFQKYDRQIWNSNHPSLTGGDVSGEDIDGFRELIQGFVVNCKRREIYEKEIRAEQGLGADDPVIIPTPGVPRDISVTMDDLLSSTESGDNNAHATDGGDEFFDTYFDSADDEGDYQGK</sequence>
<evidence type="ECO:0000313" key="3">
    <source>
        <dbReference type="Proteomes" id="UP001224775"/>
    </source>
</evidence>
<dbReference type="Proteomes" id="UP001224775">
    <property type="component" value="Unassembled WGS sequence"/>
</dbReference>
<gene>
    <name evidence="2" type="ORF">QTG54_014531</name>
</gene>
<reference evidence="2" key="1">
    <citation type="submission" date="2023-06" db="EMBL/GenBank/DDBJ databases">
        <title>Survivors Of The Sea: Transcriptome response of Skeletonema marinoi to long-term dormancy.</title>
        <authorList>
            <person name="Pinder M.I.M."/>
            <person name="Kourtchenko O."/>
            <person name="Robertson E.K."/>
            <person name="Larsson T."/>
            <person name="Maumus F."/>
            <person name="Osuna-Cruz C.M."/>
            <person name="Vancaester E."/>
            <person name="Stenow R."/>
            <person name="Vandepoele K."/>
            <person name="Ploug H."/>
            <person name="Bruchert V."/>
            <person name="Godhe A."/>
            <person name="Topel M."/>
        </authorList>
    </citation>
    <scope>NUCLEOTIDE SEQUENCE</scope>
    <source>
        <strain evidence="2">R05AC</strain>
    </source>
</reference>
<evidence type="ECO:0000256" key="1">
    <source>
        <dbReference type="SAM" id="MobiDB-lite"/>
    </source>
</evidence>
<keyword evidence="3" id="KW-1185">Reference proteome</keyword>